<feature type="region of interest" description="Disordered" evidence="1">
    <location>
        <begin position="1"/>
        <end position="28"/>
    </location>
</feature>
<keyword evidence="2" id="KW-0282">Flagellum</keyword>
<comment type="caution">
    <text evidence="2">The sequence shown here is derived from an EMBL/GenBank/DDBJ whole genome shotgun (WGS) entry which is preliminary data.</text>
</comment>
<dbReference type="InterPro" id="IPR013367">
    <property type="entry name" value="Flagellar_put"/>
</dbReference>
<dbReference type="Proteomes" id="UP001084197">
    <property type="component" value="Unassembled WGS sequence"/>
</dbReference>
<accession>A0A9J6RAK3</accession>
<evidence type="ECO:0000313" key="3">
    <source>
        <dbReference type="Proteomes" id="UP001084197"/>
    </source>
</evidence>
<organism evidence="2 3">
    <name type="scientific">Natronobacillus azotifigens</name>
    <dbReference type="NCBI Taxonomy" id="472978"/>
    <lineage>
        <taxon>Bacteria</taxon>
        <taxon>Bacillati</taxon>
        <taxon>Bacillota</taxon>
        <taxon>Bacilli</taxon>
        <taxon>Bacillales</taxon>
        <taxon>Bacillaceae</taxon>
        <taxon>Natronobacillus</taxon>
    </lineage>
</organism>
<proteinExistence type="predicted"/>
<evidence type="ECO:0000313" key="2">
    <source>
        <dbReference type="EMBL" id="MCZ0702567.1"/>
    </source>
</evidence>
<keyword evidence="2" id="KW-0966">Cell projection</keyword>
<keyword evidence="3" id="KW-1185">Reference proteome</keyword>
<dbReference type="AlphaFoldDB" id="A0A9J6RAK3"/>
<dbReference type="RefSeq" id="WP_268779339.1">
    <property type="nucleotide sequence ID" value="NZ_JAPRAT010000007.1"/>
</dbReference>
<dbReference type="NCBIfam" id="TIGR02530">
    <property type="entry name" value="flg_new"/>
    <property type="match status" value="1"/>
</dbReference>
<protein>
    <submittedName>
        <fullName evidence="2">Flagellar protein</fullName>
    </submittedName>
</protein>
<sequence>MDHRIQQVHQGALLPKRTEKLKEKNSHTPFQEVFQKAKGEVLKVSKHAQVRLTERNIEISEEKWQEIASQVNEARQKGISDSLVITDEATLLVSAKNNMVVTAMNRQEAKSRIFTNIDGTIVLD</sequence>
<gene>
    <name evidence="2" type="ORF">OWO01_05000</name>
</gene>
<reference evidence="2" key="1">
    <citation type="submission" date="2022-11" db="EMBL/GenBank/DDBJ databases">
        <title>WGS of Natronobacillus azotifigens 24KS-1, an anaerobic diazotrophic haloalkaliphile from soda-rich habitats.</title>
        <authorList>
            <person name="Sorokin D.Y."/>
            <person name="Merkel A.Y."/>
        </authorList>
    </citation>
    <scope>NUCLEOTIDE SEQUENCE</scope>
    <source>
        <strain evidence="2">24KS-1</strain>
    </source>
</reference>
<feature type="compositionally biased region" description="Basic and acidic residues" evidence="1">
    <location>
        <begin position="16"/>
        <end position="26"/>
    </location>
</feature>
<name>A0A9J6RAK3_9BACI</name>
<dbReference type="Pfam" id="PF12611">
    <property type="entry name" value="Flagellar_put"/>
    <property type="match status" value="1"/>
</dbReference>
<keyword evidence="2" id="KW-0969">Cilium</keyword>
<dbReference type="EMBL" id="JAPRAT010000007">
    <property type="protein sequence ID" value="MCZ0702567.1"/>
    <property type="molecule type" value="Genomic_DNA"/>
</dbReference>
<evidence type="ECO:0000256" key="1">
    <source>
        <dbReference type="SAM" id="MobiDB-lite"/>
    </source>
</evidence>